<dbReference type="AlphaFoldDB" id="A0ABD6D9A6"/>
<evidence type="ECO:0000313" key="4">
    <source>
        <dbReference type="Proteomes" id="UP001597052"/>
    </source>
</evidence>
<dbReference type="EMBL" id="JBHUDM010000003">
    <property type="protein sequence ID" value="MFD1642598.1"/>
    <property type="molecule type" value="Genomic_DNA"/>
</dbReference>
<gene>
    <name evidence="3" type="ORF">ACFSBW_12015</name>
</gene>
<reference evidence="3 4" key="1">
    <citation type="journal article" date="2019" name="Int. J. Syst. Evol. Microbiol.">
        <title>The Global Catalogue of Microorganisms (GCM) 10K type strain sequencing project: providing services to taxonomists for standard genome sequencing and annotation.</title>
        <authorList>
            <consortium name="The Broad Institute Genomics Platform"/>
            <consortium name="The Broad Institute Genome Sequencing Center for Infectious Disease"/>
            <person name="Wu L."/>
            <person name="Ma J."/>
        </authorList>
    </citation>
    <scope>NUCLEOTIDE SEQUENCE [LARGE SCALE GENOMIC DNA]</scope>
    <source>
        <strain evidence="3 4">CGMCC 1.10593</strain>
    </source>
</reference>
<keyword evidence="1" id="KW-1133">Transmembrane helix</keyword>
<dbReference type="Proteomes" id="UP001597052">
    <property type="component" value="Unassembled WGS sequence"/>
</dbReference>
<dbReference type="InterPro" id="IPR020846">
    <property type="entry name" value="MFS_dom"/>
</dbReference>
<dbReference type="Pfam" id="PF26262">
    <property type="entry name" value="DUF8066"/>
    <property type="match status" value="1"/>
</dbReference>
<proteinExistence type="predicted"/>
<comment type="caution">
    <text evidence="3">The sequence shown here is derived from an EMBL/GenBank/DDBJ whole genome shotgun (WGS) entry which is preliminary data.</text>
</comment>
<name>A0ABD6D9A6_9EURY</name>
<organism evidence="3 4">
    <name type="scientific">Halohasta litorea</name>
    <dbReference type="NCBI Taxonomy" id="869891"/>
    <lineage>
        <taxon>Archaea</taxon>
        <taxon>Methanobacteriati</taxon>
        <taxon>Methanobacteriota</taxon>
        <taxon>Stenosarchaea group</taxon>
        <taxon>Halobacteria</taxon>
        <taxon>Halobacteriales</taxon>
        <taxon>Haloferacaceae</taxon>
        <taxon>Halohasta</taxon>
    </lineage>
</organism>
<evidence type="ECO:0000259" key="2">
    <source>
        <dbReference type="PROSITE" id="PS50850"/>
    </source>
</evidence>
<sequence>MSEWTPRQLSRPVIIGLSICYLLVLAYSVVIAGQLLLGVLIGAVFGVVYLGWRFLAAVEAIADALQRLARQREGE</sequence>
<feature type="transmembrane region" description="Helical" evidence="1">
    <location>
        <begin position="39"/>
        <end position="62"/>
    </location>
</feature>
<evidence type="ECO:0000256" key="1">
    <source>
        <dbReference type="SAM" id="Phobius"/>
    </source>
</evidence>
<keyword evidence="4" id="KW-1185">Reference proteome</keyword>
<keyword evidence="1" id="KW-0472">Membrane</keyword>
<feature type="transmembrane region" description="Helical" evidence="1">
    <location>
        <begin position="12"/>
        <end position="33"/>
    </location>
</feature>
<dbReference type="RefSeq" id="WP_256395997.1">
    <property type="nucleotide sequence ID" value="NZ_JANHDJ010000003.1"/>
</dbReference>
<evidence type="ECO:0000313" key="3">
    <source>
        <dbReference type="EMBL" id="MFD1642598.1"/>
    </source>
</evidence>
<dbReference type="InterPro" id="IPR058379">
    <property type="entry name" value="DUF8066"/>
</dbReference>
<feature type="domain" description="Major facilitator superfamily (MFS) profile" evidence="2">
    <location>
        <begin position="1"/>
        <end position="75"/>
    </location>
</feature>
<protein>
    <recommendedName>
        <fullName evidence="2">Major facilitator superfamily (MFS) profile domain-containing protein</fullName>
    </recommendedName>
</protein>
<keyword evidence="1" id="KW-0812">Transmembrane</keyword>
<dbReference type="PROSITE" id="PS50850">
    <property type="entry name" value="MFS"/>
    <property type="match status" value="1"/>
</dbReference>
<accession>A0ABD6D9A6</accession>